<dbReference type="RefSeq" id="WP_089335742.1">
    <property type="nucleotide sequence ID" value="NZ_FZNO01000005.1"/>
</dbReference>
<evidence type="ECO:0000313" key="2">
    <source>
        <dbReference type="Proteomes" id="UP000198403"/>
    </source>
</evidence>
<sequence length="175" mass="18486">MLLTICLTVVFVSLVGLIVLLAGRSIDAATTLPDPDAVDRLMAALVEGDDCRCELPVIVGSHSPEPYCDTCGGDLDPNFGNRYLVPDAEPAGHAGTLRTSNGTTSAFCECGDEGPEGTFDDARAWLAGHHRIISSEAASSARLVPVDVQTGLTPEQVRALILDQLRTLDLRGGQR</sequence>
<organism evidence="1 2">
    <name type="scientific">Blastococcus mobilis</name>
    <dbReference type="NCBI Taxonomy" id="1938746"/>
    <lineage>
        <taxon>Bacteria</taxon>
        <taxon>Bacillati</taxon>
        <taxon>Actinomycetota</taxon>
        <taxon>Actinomycetes</taxon>
        <taxon>Geodermatophilales</taxon>
        <taxon>Geodermatophilaceae</taxon>
        <taxon>Blastococcus</taxon>
    </lineage>
</organism>
<dbReference type="AlphaFoldDB" id="A0A238VZW7"/>
<gene>
    <name evidence="1" type="ORF">SAMN06272737_105143</name>
</gene>
<dbReference type="EMBL" id="FZNO01000005">
    <property type="protein sequence ID" value="SNR38999.1"/>
    <property type="molecule type" value="Genomic_DNA"/>
</dbReference>
<name>A0A238VZW7_9ACTN</name>
<protein>
    <submittedName>
        <fullName evidence="1">Uncharacterized protein</fullName>
    </submittedName>
</protein>
<accession>A0A238VZW7</accession>
<reference evidence="1 2" key="1">
    <citation type="submission" date="2017-06" db="EMBL/GenBank/DDBJ databases">
        <authorList>
            <person name="Kim H.J."/>
            <person name="Triplett B.A."/>
        </authorList>
    </citation>
    <scope>NUCLEOTIDE SEQUENCE [LARGE SCALE GENOMIC DNA]</scope>
    <source>
        <strain evidence="1 2">DSM 44272</strain>
    </source>
</reference>
<evidence type="ECO:0000313" key="1">
    <source>
        <dbReference type="EMBL" id="SNR38999.1"/>
    </source>
</evidence>
<proteinExistence type="predicted"/>
<dbReference type="Proteomes" id="UP000198403">
    <property type="component" value="Unassembled WGS sequence"/>
</dbReference>
<keyword evidence="2" id="KW-1185">Reference proteome</keyword>